<dbReference type="Proteomes" id="UP001562425">
    <property type="component" value="Unassembled WGS sequence"/>
</dbReference>
<keyword evidence="3" id="KW-1185">Reference proteome</keyword>
<name>A0ABD1CLA0_CULPP</name>
<evidence type="ECO:0000313" key="3">
    <source>
        <dbReference type="Proteomes" id="UP001562425"/>
    </source>
</evidence>
<evidence type="ECO:0000256" key="1">
    <source>
        <dbReference type="SAM" id="MobiDB-lite"/>
    </source>
</evidence>
<dbReference type="EMBL" id="JBEHCU010011139">
    <property type="protein sequence ID" value="KAL1377181.1"/>
    <property type="molecule type" value="Genomic_DNA"/>
</dbReference>
<dbReference type="AlphaFoldDB" id="A0ABD1CLA0"/>
<organism evidence="2 3">
    <name type="scientific">Culex pipiens pipiens</name>
    <name type="common">Northern house mosquito</name>
    <dbReference type="NCBI Taxonomy" id="38569"/>
    <lineage>
        <taxon>Eukaryota</taxon>
        <taxon>Metazoa</taxon>
        <taxon>Ecdysozoa</taxon>
        <taxon>Arthropoda</taxon>
        <taxon>Hexapoda</taxon>
        <taxon>Insecta</taxon>
        <taxon>Pterygota</taxon>
        <taxon>Neoptera</taxon>
        <taxon>Endopterygota</taxon>
        <taxon>Diptera</taxon>
        <taxon>Nematocera</taxon>
        <taxon>Culicoidea</taxon>
        <taxon>Culicidae</taxon>
        <taxon>Culicinae</taxon>
        <taxon>Culicini</taxon>
        <taxon>Culex</taxon>
        <taxon>Culex</taxon>
    </lineage>
</organism>
<accession>A0ABD1CLA0</accession>
<evidence type="ECO:0000313" key="2">
    <source>
        <dbReference type="EMBL" id="KAL1377181.1"/>
    </source>
</evidence>
<comment type="caution">
    <text evidence="2">The sequence shown here is derived from an EMBL/GenBank/DDBJ whole genome shotgun (WGS) entry which is preliminary data.</text>
</comment>
<proteinExistence type="predicted"/>
<gene>
    <name evidence="2" type="ORF">pipiens_016449</name>
</gene>
<protein>
    <submittedName>
        <fullName evidence="2">Uncharacterized protein</fullName>
    </submittedName>
</protein>
<sequence>MEVHSVAVAPSQSKSDGDVTEGMNTSSEELIKTLAKEGNAAEKLENVVDSAMPPAPAADESKVLDDSIECSLPTSSSDKIADRLKQRLVLISNGSSTPNAVVSSSNVYNLTPIQKQFEINSETPRRMLPKRARNRLPRR</sequence>
<feature type="region of interest" description="Disordered" evidence="1">
    <location>
        <begin position="1"/>
        <end position="28"/>
    </location>
</feature>
<reference evidence="2 3" key="1">
    <citation type="submission" date="2024-05" db="EMBL/GenBank/DDBJ databases">
        <title>Culex pipiens pipiens assembly and annotation.</title>
        <authorList>
            <person name="Alout H."/>
            <person name="Durand T."/>
        </authorList>
    </citation>
    <scope>NUCLEOTIDE SEQUENCE [LARGE SCALE GENOMIC DNA]</scope>
    <source>
        <strain evidence="2">HA-2024</strain>
        <tissue evidence="2">Whole body</tissue>
    </source>
</reference>